<dbReference type="AlphaFoldDB" id="A0A0R1XG55"/>
<dbReference type="Proteomes" id="UP000051412">
    <property type="component" value="Unassembled WGS sequence"/>
</dbReference>
<reference evidence="1 2" key="1">
    <citation type="journal article" date="2015" name="Genome Announc.">
        <title>Expanding the biotechnology potential of lactobacilli through comparative genomics of 213 strains and associated genera.</title>
        <authorList>
            <person name="Sun Z."/>
            <person name="Harris H.M."/>
            <person name="McCann A."/>
            <person name="Guo C."/>
            <person name="Argimon S."/>
            <person name="Zhang W."/>
            <person name="Yang X."/>
            <person name="Jeffery I.B."/>
            <person name="Cooney J.C."/>
            <person name="Kagawa T.F."/>
            <person name="Liu W."/>
            <person name="Song Y."/>
            <person name="Salvetti E."/>
            <person name="Wrobel A."/>
            <person name="Rasinkangas P."/>
            <person name="Parkhill J."/>
            <person name="Rea M.C."/>
            <person name="O'Sullivan O."/>
            <person name="Ritari J."/>
            <person name="Douillard F.P."/>
            <person name="Paul Ross R."/>
            <person name="Yang R."/>
            <person name="Briner A.E."/>
            <person name="Felis G.E."/>
            <person name="de Vos W.M."/>
            <person name="Barrangou R."/>
            <person name="Klaenhammer T.R."/>
            <person name="Caufield P.W."/>
            <person name="Cui Y."/>
            <person name="Zhang H."/>
            <person name="O'Toole P.W."/>
        </authorList>
    </citation>
    <scope>NUCLEOTIDE SEQUENCE [LARGE SCALE GENOMIC DNA]</scope>
    <source>
        <strain evidence="1 2">DSM 6035</strain>
    </source>
</reference>
<proteinExistence type="predicted"/>
<protein>
    <submittedName>
        <fullName evidence="1">Uncharacterized protein</fullName>
    </submittedName>
</protein>
<accession>A0A0R1XG55</accession>
<dbReference type="PATRIC" id="fig|1423782.4.peg.38"/>
<keyword evidence="2" id="KW-1185">Reference proteome</keyword>
<evidence type="ECO:0000313" key="1">
    <source>
        <dbReference type="EMBL" id="KRM27460.1"/>
    </source>
</evidence>
<dbReference type="EMBL" id="AZGM01000059">
    <property type="protein sequence ID" value="KRM27460.1"/>
    <property type="molecule type" value="Genomic_DNA"/>
</dbReference>
<dbReference type="RefSeq" id="WP_047767793.1">
    <property type="nucleotide sequence ID" value="NZ_AZGM01000059.1"/>
</dbReference>
<organism evidence="1 2">
    <name type="scientific">Limosilactobacillus panis DSM 6035</name>
    <dbReference type="NCBI Taxonomy" id="1423782"/>
    <lineage>
        <taxon>Bacteria</taxon>
        <taxon>Bacillati</taxon>
        <taxon>Bacillota</taxon>
        <taxon>Bacilli</taxon>
        <taxon>Lactobacillales</taxon>
        <taxon>Lactobacillaceae</taxon>
        <taxon>Limosilactobacillus</taxon>
    </lineage>
</organism>
<gene>
    <name evidence="1" type="ORF">FD32_GL000039</name>
</gene>
<comment type="caution">
    <text evidence="1">The sequence shown here is derived from an EMBL/GenBank/DDBJ whole genome shotgun (WGS) entry which is preliminary data.</text>
</comment>
<dbReference type="OrthoDB" id="2320152at2"/>
<evidence type="ECO:0000313" key="2">
    <source>
        <dbReference type="Proteomes" id="UP000051412"/>
    </source>
</evidence>
<dbReference type="STRING" id="1423782.FD32_GL000039"/>
<name>A0A0R1XG55_9LACO</name>
<sequence>MAKQLLKPALMKAVLIHDQDYQRAVGLLNENWDPDDQPIYRDVLEARDITFARRLQRSGLVPGKVDLSDYQSANQLLVRHPQWFSAGSRQALLTPFTD</sequence>